<feature type="region of interest" description="Disordered" evidence="1">
    <location>
        <begin position="250"/>
        <end position="296"/>
    </location>
</feature>
<comment type="caution">
    <text evidence="3">The sequence shown here is derived from an EMBL/GenBank/DDBJ whole genome shotgun (WGS) entry which is preliminary data.</text>
</comment>
<dbReference type="Proteomes" id="UP000265631">
    <property type="component" value="Unassembled WGS sequence"/>
</dbReference>
<feature type="chain" id="PRO_5017288477" evidence="2">
    <location>
        <begin position="23"/>
        <end position="916"/>
    </location>
</feature>
<dbReference type="AlphaFoldDB" id="A0A395MKA9"/>
<gene>
    <name evidence="3" type="ORF">FIE12Z_7464</name>
</gene>
<feature type="compositionally biased region" description="Acidic residues" evidence="1">
    <location>
        <begin position="165"/>
        <end position="175"/>
    </location>
</feature>
<keyword evidence="4" id="KW-1185">Reference proteome</keyword>
<feature type="compositionally biased region" description="Polar residues" evidence="1">
    <location>
        <begin position="270"/>
        <end position="280"/>
    </location>
</feature>
<feature type="compositionally biased region" description="Low complexity" evidence="1">
    <location>
        <begin position="286"/>
        <end position="296"/>
    </location>
</feature>
<evidence type="ECO:0000256" key="2">
    <source>
        <dbReference type="SAM" id="SignalP"/>
    </source>
</evidence>
<evidence type="ECO:0000313" key="4">
    <source>
        <dbReference type="Proteomes" id="UP000265631"/>
    </source>
</evidence>
<proteinExistence type="predicted"/>
<protein>
    <submittedName>
        <fullName evidence="3">Uncharacterized protein</fullName>
    </submittedName>
</protein>
<organism evidence="3 4">
    <name type="scientific">Fusarium flagelliforme</name>
    <dbReference type="NCBI Taxonomy" id="2675880"/>
    <lineage>
        <taxon>Eukaryota</taxon>
        <taxon>Fungi</taxon>
        <taxon>Dikarya</taxon>
        <taxon>Ascomycota</taxon>
        <taxon>Pezizomycotina</taxon>
        <taxon>Sordariomycetes</taxon>
        <taxon>Hypocreomycetidae</taxon>
        <taxon>Hypocreales</taxon>
        <taxon>Nectriaceae</taxon>
        <taxon>Fusarium</taxon>
        <taxon>Fusarium incarnatum-equiseti species complex</taxon>
    </lineage>
</organism>
<accession>A0A395MKA9</accession>
<keyword evidence="2" id="KW-0732">Signal</keyword>
<evidence type="ECO:0000256" key="1">
    <source>
        <dbReference type="SAM" id="MobiDB-lite"/>
    </source>
</evidence>
<name>A0A395MKA9_9HYPO</name>
<sequence>MFMRNVFVAAVSLQALVDGVAAREKVTLTKYVTKAKAKPTAANNNNLYPVPDLPEPEVTVVPTSYIEDGTTIFVDETVTIPCSRCTASTAGNADAEATSEVEVVSTVITSDAEDGDVSDKTAEVTVVPTSYITDGTTIFVDETITIPCTKCAGGKKTETGAAAEETSEAAVETEDVTTGGDALAQGTSSETAAFETVSEAETLSTDVAEATETEEQTADITKVVPTSYITEGTTRFVDVTVTIPCTKCAGGKKTETAPAGADETVPAVEDSTSAADQEGSSALGVATSEAEAATSEAEAPILTSIIPSVILTTGNSQETVISQPGPFANTTVTAPAGAADTTAVEELPATSEAATSSAVVSEIKKPVIVVIREVTIFHRTVVIGAACPPVKRGTKGDFVVGTGTEEKSFPKIDEALDDACAKQAKACAVNAGKNYEVSDCQKQLEVCRSDASSTAKAPTGQMKESTETATVVLPSDAAVTTGSDSKPNVGGHVVISTRTLTVSESCVISDGTPVIETPASTEVGATTVQTADAETTEAAFETTEGEVVGSTALGVETSEAPELVTTVTMTKPNGEVSVTSMTLTNGVPTGTGATVPAEETTAVEIPAETSEGVVVGSTAAGVETSEVPEVPESSGLVTTVTMTKPNGEVSTTALTLTNGVPTGTGTAVYPGFTETKVESDAETEVPVETMPVAETSAAAEVSSALGVETSEEATTVVTGTQTGVVVITMTKPNGEVSVTSMTLTTGVPSGTGALTVPAEETTVVEAPAETSEAAAGETTVVGGSVTTIYKEVTKTVTNQVTNYVTVGVNTQTVGEETITKTLTSEVTQTVTVGGGDCDQAAETVTSMVTMDCEAATANVVTQLVTMCPSAQTTMAVSTSKEPETVYVTATVEAQNKKPKATAYPVPERLRRALGLW</sequence>
<dbReference type="EMBL" id="PXXK01000214">
    <property type="protein sequence ID" value="RFN48297.1"/>
    <property type="molecule type" value="Genomic_DNA"/>
</dbReference>
<feature type="signal peptide" evidence="2">
    <location>
        <begin position="1"/>
        <end position="22"/>
    </location>
</feature>
<reference evidence="3 4" key="1">
    <citation type="journal article" date="2018" name="PLoS Pathog.">
        <title>Evolution of structural diversity of trichothecenes, a family of toxins produced by plant pathogenic and entomopathogenic fungi.</title>
        <authorList>
            <person name="Proctor R.H."/>
            <person name="McCormick S.P."/>
            <person name="Kim H.S."/>
            <person name="Cardoza R.E."/>
            <person name="Stanley A.M."/>
            <person name="Lindo L."/>
            <person name="Kelly A."/>
            <person name="Brown D.W."/>
            <person name="Lee T."/>
            <person name="Vaughan M.M."/>
            <person name="Alexander N.J."/>
            <person name="Busman M."/>
            <person name="Gutierrez S."/>
        </authorList>
    </citation>
    <scope>NUCLEOTIDE SEQUENCE [LARGE SCALE GENOMIC DNA]</scope>
    <source>
        <strain evidence="3 4">NRRL 13405</strain>
    </source>
</reference>
<evidence type="ECO:0000313" key="3">
    <source>
        <dbReference type="EMBL" id="RFN48297.1"/>
    </source>
</evidence>
<feature type="region of interest" description="Disordered" evidence="1">
    <location>
        <begin position="159"/>
        <end position="191"/>
    </location>
</feature>